<feature type="transmembrane region" description="Helical" evidence="7">
    <location>
        <begin position="52"/>
        <end position="70"/>
    </location>
</feature>
<evidence type="ECO:0000256" key="7">
    <source>
        <dbReference type="SAM" id="Phobius"/>
    </source>
</evidence>
<dbReference type="Pfam" id="PF22820">
    <property type="entry name" value="TcaA_3rd_4th"/>
    <property type="match status" value="1"/>
</dbReference>
<feature type="domain" description="TcaA 4th" evidence="10">
    <location>
        <begin position="252"/>
        <end position="320"/>
    </location>
</feature>
<dbReference type="Pfam" id="PF22819">
    <property type="entry name" value="TcaA_5th"/>
    <property type="match status" value="1"/>
</dbReference>
<dbReference type="PANTHER" id="PTHR40038:SF1">
    <property type="entry name" value="MEMBRANE-ASSOCIATED PROTEIN TCAA"/>
    <property type="match status" value="1"/>
</dbReference>
<evidence type="ECO:0000259" key="8">
    <source>
        <dbReference type="Pfam" id="PF22813"/>
    </source>
</evidence>
<evidence type="ECO:0000313" key="12">
    <source>
        <dbReference type="Proteomes" id="UP001595752"/>
    </source>
</evidence>
<evidence type="ECO:0000259" key="10">
    <source>
        <dbReference type="Pfam" id="PF22820"/>
    </source>
</evidence>
<evidence type="ECO:0000256" key="1">
    <source>
        <dbReference type="ARBA" id="ARBA00004162"/>
    </source>
</evidence>
<dbReference type="InterPro" id="IPR054530">
    <property type="entry name" value="TcaA_4th"/>
</dbReference>
<dbReference type="RefSeq" id="WP_377918909.1">
    <property type="nucleotide sequence ID" value="NZ_JBHRZT010000073.1"/>
</dbReference>
<sequence length="462" mass="52812">MQYSLRYKETAKKQDSHFFASPSRSLHTEEKPASRLDKKRTQQKKPVPKPPLYSVAALIGIILLIIYIVGSQMSKPERVVQQFEEAVHNKDYGYITDVMNDGQDEITATEEDAKAFVSYLTKDKKQFQKTMKKVRDSYMDDPLFADQPIKPFISLKQDGKTWLFFDRYILKVETYKANLSSNYEDVNLYIGSKKVGTTKSADDTVTTQPLFPGIYTFKAQPNKAYGTLETKQKVDVTKSIHNKAQVYLELKGEKIYPSSNYESAHLFVNGKDTGKEIGKIDSFGPVNTDGSVIIYAEKKFKDGVKRSKKVKVEDETDIYLPIGEDETAESAEQAEDKDADVGDFLKTYVSKSMDAVNEHDFSIVEDMLIKGSPYEKQAKEYLKYLKKKGITEDLKEFDIRNIEQVSNDKYVIETSEQFEIHYKDGSTKLKSFNSRYAVQITEDGPKMQDLLESKQVQSEDLD</sequence>
<reference evidence="12" key="1">
    <citation type="journal article" date="2019" name="Int. J. Syst. Evol. Microbiol.">
        <title>The Global Catalogue of Microorganisms (GCM) 10K type strain sequencing project: providing services to taxonomists for standard genome sequencing and annotation.</title>
        <authorList>
            <consortium name="The Broad Institute Genomics Platform"/>
            <consortium name="The Broad Institute Genome Sequencing Center for Infectious Disease"/>
            <person name="Wu L."/>
            <person name="Ma J."/>
        </authorList>
    </citation>
    <scope>NUCLEOTIDE SEQUENCE [LARGE SCALE GENOMIC DNA]</scope>
    <source>
        <strain evidence="12">CCUG 61889</strain>
    </source>
</reference>
<gene>
    <name evidence="11" type="ORF">ACFOU2_24550</name>
</gene>
<name>A0ABV8BAX1_9BACI</name>
<proteinExistence type="predicted"/>
<keyword evidence="5 7" id="KW-0472">Membrane</keyword>
<evidence type="ECO:0000256" key="3">
    <source>
        <dbReference type="ARBA" id="ARBA00022692"/>
    </source>
</evidence>
<feature type="domain" description="TcaA protein NTF2-like" evidence="9">
    <location>
        <begin position="339"/>
        <end position="448"/>
    </location>
</feature>
<feature type="compositionally biased region" description="Basic and acidic residues" evidence="6">
    <location>
        <begin position="26"/>
        <end position="40"/>
    </location>
</feature>
<dbReference type="InterPro" id="IPR054529">
    <property type="entry name" value="TcaA_2nd"/>
</dbReference>
<dbReference type="Pfam" id="PF22813">
    <property type="entry name" value="TcaA_2nd"/>
    <property type="match status" value="1"/>
</dbReference>
<dbReference type="PANTHER" id="PTHR40038">
    <property type="entry name" value="MEMBRANE-ASSOCIATED PROTEIN TCAA"/>
    <property type="match status" value="1"/>
</dbReference>
<organism evidence="11 12">
    <name type="scientific">Bacillus songklensis</name>
    <dbReference type="NCBI Taxonomy" id="1069116"/>
    <lineage>
        <taxon>Bacteria</taxon>
        <taxon>Bacillati</taxon>
        <taxon>Bacillota</taxon>
        <taxon>Bacilli</taxon>
        <taxon>Bacillales</taxon>
        <taxon>Bacillaceae</taxon>
        <taxon>Bacillus</taxon>
    </lineage>
</organism>
<feature type="domain" description="TcaA second" evidence="8">
    <location>
        <begin position="76"/>
        <end position="172"/>
    </location>
</feature>
<feature type="region of interest" description="Disordered" evidence="6">
    <location>
        <begin position="1"/>
        <end position="48"/>
    </location>
</feature>
<keyword evidence="3 7" id="KW-0812">Transmembrane</keyword>
<keyword evidence="2" id="KW-1003">Cell membrane</keyword>
<evidence type="ECO:0000259" key="9">
    <source>
        <dbReference type="Pfam" id="PF22819"/>
    </source>
</evidence>
<evidence type="ECO:0000256" key="5">
    <source>
        <dbReference type="ARBA" id="ARBA00023136"/>
    </source>
</evidence>
<protein>
    <submittedName>
        <fullName evidence="11">Zinc ribbon domain-containing protein</fullName>
    </submittedName>
</protein>
<comment type="caution">
    <text evidence="11">The sequence shown here is derived from an EMBL/GenBank/DDBJ whole genome shotgun (WGS) entry which is preliminary data.</text>
</comment>
<feature type="compositionally biased region" description="Basic and acidic residues" evidence="6">
    <location>
        <begin position="1"/>
        <end position="16"/>
    </location>
</feature>
<evidence type="ECO:0000256" key="6">
    <source>
        <dbReference type="SAM" id="MobiDB-lite"/>
    </source>
</evidence>
<dbReference type="EMBL" id="JBHRZT010000073">
    <property type="protein sequence ID" value="MFC3886489.1"/>
    <property type="molecule type" value="Genomic_DNA"/>
</dbReference>
<keyword evidence="4 7" id="KW-1133">Transmembrane helix</keyword>
<dbReference type="Proteomes" id="UP001595752">
    <property type="component" value="Unassembled WGS sequence"/>
</dbReference>
<evidence type="ECO:0000256" key="2">
    <source>
        <dbReference type="ARBA" id="ARBA00022475"/>
    </source>
</evidence>
<accession>A0ABV8BAX1</accession>
<evidence type="ECO:0000256" key="4">
    <source>
        <dbReference type="ARBA" id="ARBA00022989"/>
    </source>
</evidence>
<dbReference type="InterPro" id="IPR054528">
    <property type="entry name" value="TcaA_5th"/>
</dbReference>
<evidence type="ECO:0000313" key="11">
    <source>
        <dbReference type="EMBL" id="MFC3886489.1"/>
    </source>
</evidence>
<comment type="subcellular location">
    <subcellularLocation>
        <location evidence="1">Cell membrane</location>
        <topology evidence="1">Single-pass membrane protein</topology>
    </subcellularLocation>
</comment>
<keyword evidence="12" id="KW-1185">Reference proteome</keyword>